<comment type="caution">
    <text evidence="2">The sequence shown here is derived from an EMBL/GenBank/DDBJ whole genome shotgun (WGS) entry which is preliminary data.</text>
</comment>
<feature type="signal peptide" evidence="1">
    <location>
        <begin position="1"/>
        <end position="22"/>
    </location>
</feature>
<dbReference type="STRING" id="1105367.CG50_03820"/>
<keyword evidence="1" id="KW-0732">Signal</keyword>
<dbReference type="SUPFAM" id="SSF56935">
    <property type="entry name" value="Porins"/>
    <property type="match status" value="1"/>
</dbReference>
<dbReference type="eggNOG" id="ENOG5032XEX">
    <property type="taxonomic scope" value="Bacteria"/>
</dbReference>
<dbReference type="AlphaFoldDB" id="A0A086Y987"/>
<proteinExistence type="predicted"/>
<dbReference type="EMBL" id="JFZB01000001">
    <property type="protein sequence ID" value="KFI30837.1"/>
    <property type="molecule type" value="Genomic_DNA"/>
</dbReference>
<evidence type="ECO:0000313" key="2">
    <source>
        <dbReference type="EMBL" id="KFI30837.1"/>
    </source>
</evidence>
<gene>
    <name evidence="2" type="ORF">CG50_03820</name>
</gene>
<evidence type="ECO:0000313" key="3">
    <source>
        <dbReference type="Proteomes" id="UP000028824"/>
    </source>
</evidence>
<feature type="chain" id="PRO_5001817568" description="Porin domain-containing protein" evidence="1">
    <location>
        <begin position="23"/>
        <end position="234"/>
    </location>
</feature>
<organism evidence="2 3">
    <name type="scientific">Paenirhodobacter enshiensis</name>
    <dbReference type="NCBI Taxonomy" id="1105367"/>
    <lineage>
        <taxon>Bacteria</taxon>
        <taxon>Pseudomonadati</taxon>
        <taxon>Pseudomonadota</taxon>
        <taxon>Alphaproteobacteria</taxon>
        <taxon>Rhodobacterales</taxon>
        <taxon>Rhodobacter group</taxon>
        <taxon>Paenirhodobacter</taxon>
    </lineage>
</organism>
<dbReference type="Proteomes" id="UP000028824">
    <property type="component" value="Unassembled WGS sequence"/>
</dbReference>
<protein>
    <recommendedName>
        <fullName evidence="4">Porin domain-containing protein</fullName>
    </recommendedName>
</protein>
<reference evidence="2 3" key="1">
    <citation type="submission" date="2014-03" db="EMBL/GenBank/DDBJ databases">
        <title>Genome of Paenirhodobacter enshiensis DW2-9.</title>
        <authorList>
            <person name="Wang D."/>
            <person name="Wang G."/>
        </authorList>
    </citation>
    <scope>NUCLEOTIDE SEQUENCE [LARGE SCALE GENOMIC DNA]</scope>
    <source>
        <strain evidence="2 3">DW2-9</strain>
    </source>
</reference>
<sequence>MMQKTVLIAVLCTALAPLTATAEVTGAQVGLQYSGYGDADARDMHKTSLGGAMEYAITPEFSVQGDVAQRYYGVASWEGTTGTVHGTYHASNGAALGAFYGHDWIKGKDSDYYGVEGAQSFNQMRLEGYAGYIRGASENKGTTLGGSATFAATDRLGLGGEYGMVNNDDKLQRLGATATYAFPAGYAIDGEIGMADRANSDKEAFVSLGVRATFGGQNGVTFGERGLQALYPGR</sequence>
<accession>A0A086Y987</accession>
<keyword evidence="3" id="KW-1185">Reference proteome</keyword>
<evidence type="ECO:0008006" key="4">
    <source>
        <dbReference type="Google" id="ProtNLM"/>
    </source>
</evidence>
<name>A0A086Y987_9RHOB</name>
<evidence type="ECO:0000256" key="1">
    <source>
        <dbReference type="SAM" id="SignalP"/>
    </source>
</evidence>